<keyword evidence="1" id="KW-0805">Transcription regulation</keyword>
<accession>A0A4R7PCK6</accession>
<dbReference type="PANTHER" id="PTHR46797:SF23">
    <property type="entry name" value="HTH-TYPE TRANSCRIPTIONAL REGULATOR SUTR"/>
    <property type="match status" value="1"/>
</dbReference>
<feature type="domain" description="HTH cro/C1-type" evidence="4">
    <location>
        <begin position="10"/>
        <end position="64"/>
    </location>
</feature>
<dbReference type="GO" id="GO:0005829">
    <property type="term" value="C:cytosol"/>
    <property type="evidence" value="ECO:0007669"/>
    <property type="project" value="TreeGrafter"/>
</dbReference>
<dbReference type="InterPro" id="IPR001387">
    <property type="entry name" value="Cro/C1-type_HTH"/>
</dbReference>
<keyword evidence="6" id="KW-1185">Reference proteome</keyword>
<dbReference type="GO" id="GO:0003677">
    <property type="term" value="F:DNA binding"/>
    <property type="evidence" value="ECO:0007669"/>
    <property type="project" value="UniProtKB-KW"/>
</dbReference>
<dbReference type="InterPro" id="IPR050807">
    <property type="entry name" value="TransReg_Diox_bact_type"/>
</dbReference>
<keyword evidence="2" id="KW-0238">DNA-binding</keyword>
<evidence type="ECO:0000256" key="1">
    <source>
        <dbReference type="ARBA" id="ARBA00023015"/>
    </source>
</evidence>
<dbReference type="InterPro" id="IPR010982">
    <property type="entry name" value="Lambda_DNA-bd_dom_sf"/>
</dbReference>
<dbReference type="PANTHER" id="PTHR46797">
    <property type="entry name" value="HTH-TYPE TRANSCRIPTIONAL REGULATOR"/>
    <property type="match status" value="1"/>
</dbReference>
<dbReference type="CDD" id="cd00093">
    <property type="entry name" value="HTH_XRE"/>
    <property type="match status" value="1"/>
</dbReference>
<comment type="caution">
    <text evidence="5">The sequence shown here is derived from an EMBL/GenBank/DDBJ whole genome shotgun (WGS) entry which is preliminary data.</text>
</comment>
<proteinExistence type="predicted"/>
<organism evidence="5 6">
    <name type="scientific">Panacagrimonas perspica</name>
    <dbReference type="NCBI Taxonomy" id="381431"/>
    <lineage>
        <taxon>Bacteria</taxon>
        <taxon>Pseudomonadati</taxon>
        <taxon>Pseudomonadota</taxon>
        <taxon>Gammaproteobacteria</taxon>
        <taxon>Nevskiales</taxon>
        <taxon>Nevskiaceae</taxon>
        <taxon>Panacagrimonas</taxon>
    </lineage>
</organism>
<evidence type="ECO:0000313" key="6">
    <source>
        <dbReference type="Proteomes" id="UP000295341"/>
    </source>
</evidence>
<dbReference type="Proteomes" id="UP000295341">
    <property type="component" value="Unassembled WGS sequence"/>
</dbReference>
<gene>
    <name evidence="5" type="ORF">DFR24_1249</name>
</gene>
<sequence length="71" mass="8081">MIEQRFGRVIREQRAQKGWSQERLAEAAHLNRSYLGEIERGEVAASLVTVAKLAEALRLSLSVLFSHCERD</sequence>
<protein>
    <submittedName>
        <fullName evidence="5">Helix-turn-helix protein</fullName>
    </submittedName>
</protein>
<dbReference type="AlphaFoldDB" id="A0A4R7PCK6"/>
<name>A0A4R7PCK6_9GAMM</name>
<dbReference type="SUPFAM" id="SSF47413">
    <property type="entry name" value="lambda repressor-like DNA-binding domains"/>
    <property type="match status" value="1"/>
</dbReference>
<evidence type="ECO:0000256" key="2">
    <source>
        <dbReference type="ARBA" id="ARBA00023125"/>
    </source>
</evidence>
<evidence type="ECO:0000256" key="3">
    <source>
        <dbReference type="ARBA" id="ARBA00023163"/>
    </source>
</evidence>
<dbReference type="Pfam" id="PF01381">
    <property type="entry name" value="HTH_3"/>
    <property type="match status" value="1"/>
</dbReference>
<dbReference type="Gene3D" id="1.10.260.40">
    <property type="entry name" value="lambda repressor-like DNA-binding domains"/>
    <property type="match status" value="1"/>
</dbReference>
<dbReference type="RefSeq" id="WP_246051530.1">
    <property type="nucleotide sequence ID" value="NZ_MWIN01000012.1"/>
</dbReference>
<keyword evidence="3" id="KW-0804">Transcription</keyword>
<evidence type="ECO:0000313" key="5">
    <source>
        <dbReference type="EMBL" id="TDU31865.1"/>
    </source>
</evidence>
<dbReference type="EMBL" id="SOBT01000008">
    <property type="protein sequence ID" value="TDU31865.1"/>
    <property type="molecule type" value="Genomic_DNA"/>
</dbReference>
<dbReference type="PROSITE" id="PS50943">
    <property type="entry name" value="HTH_CROC1"/>
    <property type="match status" value="1"/>
</dbReference>
<evidence type="ECO:0000259" key="4">
    <source>
        <dbReference type="PROSITE" id="PS50943"/>
    </source>
</evidence>
<dbReference type="GO" id="GO:0003700">
    <property type="term" value="F:DNA-binding transcription factor activity"/>
    <property type="evidence" value="ECO:0007669"/>
    <property type="project" value="TreeGrafter"/>
</dbReference>
<reference evidence="5 6" key="1">
    <citation type="submission" date="2019-03" db="EMBL/GenBank/DDBJ databases">
        <title>Genomic Encyclopedia of Type Strains, Phase IV (KMG-IV): sequencing the most valuable type-strain genomes for metagenomic binning, comparative biology and taxonomic classification.</title>
        <authorList>
            <person name="Goeker M."/>
        </authorList>
    </citation>
    <scope>NUCLEOTIDE SEQUENCE [LARGE SCALE GENOMIC DNA]</scope>
    <source>
        <strain evidence="5 6">DSM 26377</strain>
    </source>
</reference>
<dbReference type="SMART" id="SM00530">
    <property type="entry name" value="HTH_XRE"/>
    <property type="match status" value="1"/>
</dbReference>